<dbReference type="Proteomes" id="UP000325787">
    <property type="component" value="Chromosome"/>
</dbReference>
<keyword evidence="2" id="KW-1185">Reference proteome</keyword>
<protein>
    <submittedName>
        <fullName evidence="1">Uncharacterized protein</fullName>
    </submittedName>
</protein>
<name>A0A5Q0GYX1_SACSY</name>
<evidence type="ECO:0000313" key="1">
    <source>
        <dbReference type="EMBL" id="QFZ18710.1"/>
    </source>
</evidence>
<reference evidence="2" key="1">
    <citation type="journal article" date="2021" name="Curr. Microbiol.">
        <title>Complete genome of nocamycin-producing strain Saccharothrix syringae NRRL B-16468 reveals the biosynthetic potential for secondary metabolites.</title>
        <authorList>
            <person name="Mo X."/>
            <person name="Yang S."/>
        </authorList>
    </citation>
    <scope>NUCLEOTIDE SEQUENCE [LARGE SCALE GENOMIC DNA]</scope>
    <source>
        <strain evidence="2">ATCC 51364 / DSM 43886 / JCM 6844 / KCTC 9398 / NBRC 14523 / NRRL B-16468 / INA 2240</strain>
    </source>
</reference>
<proteinExistence type="predicted"/>
<dbReference type="RefSeq" id="WP_033431257.1">
    <property type="nucleotide sequence ID" value="NZ_CP034550.1"/>
</dbReference>
<accession>A0A5Q0GYX1</accession>
<dbReference type="KEGG" id="ssyi:EKG83_15690"/>
<sequence length="840" mass="92032">MTEGVFDELFLKAPFAWEPEEAERVKQEFRDTRPAAQLPVVSGLWQYWRQRAADASLFDDPDEDLALVLHAKALGLDVPVPDPEEPLAALLGRAEDPEECGPLVPEPLSWGPRAALARQVRAVLPGSLVRVWVVVDDQGPVEVLAVGEGLPDIRQHVVQSALITSLRVNGLVDPTSGPQVEDFIGVGLTHVSAGLAGRDSAVRLPSVFDARRAAVGDAATPTARGLVRELVNGLRALQRETNLVEVVEVRRADVTAFGQAVRDLADRAADHPHKAFLRPARADTDGGGVVALLPCLRTTRSGGPGASVHVVLHPDLLSSEAYRDLEEAHQRVLARRLTVDAKLRRDRIEADIKWLTADLESYERATKEERVLKWDPTVLLVEKFDELTGTVIKLAEPEEIDVDLYYTNNVPQLIKSREVWRKRLDEVVTNLDAAAGKPHAPARQLAAGRFLDAVLRDVVPDESPAVEVAFLRWRDQVAPMLRHEWRRALRAQGIDPSDVFTRHTAFLTRYLPSVEGDEAALFVQPYSVVDEHLSAVLADARRGVLVVRDATDHAVPEHDGTDTPEARAQAEVAWAELARLGDDPGTDERTFNAAFLDALRAHPRHIARRMTEELHPGDPGAAEAETIEDELRHAARAMSLGEGMDRARRAMRASAFVTARLSLDGVRADPHWEARAWLLRAVVECAAADLVTADIPGMLGSQMPGVPAAALRALDEAVHLDAAYTTEWLATLPEVDLDRGIRRLFHGIPRMRASTTDRERAVWLFRGAVEAARLARQLDEAGEELPEDEEAIDTALVKLGKAVEDVLVGPYVGGVHNEADSLLEVLTGEEPPKYGGRTGA</sequence>
<dbReference type="AlphaFoldDB" id="A0A5Q0GYX1"/>
<dbReference type="EMBL" id="CP034550">
    <property type="protein sequence ID" value="QFZ18710.1"/>
    <property type="molecule type" value="Genomic_DNA"/>
</dbReference>
<gene>
    <name evidence="1" type="ORF">EKG83_15690</name>
</gene>
<dbReference type="OrthoDB" id="3657025at2"/>
<organism evidence="1 2">
    <name type="scientific">Saccharothrix syringae</name>
    <name type="common">Nocardiopsis syringae</name>
    <dbReference type="NCBI Taxonomy" id="103733"/>
    <lineage>
        <taxon>Bacteria</taxon>
        <taxon>Bacillati</taxon>
        <taxon>Actinomycetota</taxon>
        <taxon>Actinomycetes</taxon>
        <taxon>Pseudonocardiales</taxon>
        <taxon>Pseudonocardiaceae</taxon>
        <taxon>Saccharothrix</taxon>
    </lineage>
</organism>
<evidence type="ECO:0000313" key="2">
    <source>
        <dbReference type="Proteomes" id="UP000325787"/>
    </source>
</evidence>